<dbReference type="PANTHER" id="PTHR12436:SF3">
    <property type="entry name" value="GERMINAL-CENTER ASSOCIATED NUCLEAR PROTEIN"/>
    <property type="match status" value="1"/>
</dbReference>
<dbReference type="GO" id="GO:0070390">
    <property type="term" value="C:transcription export complex 2"/>
    <property type="evidence" value="ECO:0007669"/>
    <property type="project" value="TreeGrafter"/>
</dbReference>
<dbReference type="PANTHER" id="PTHR12436">
    <property type="entry name" value="80 KDA MCM3-ASSOCIATED PROTEIN"/>
    <property type="match status" value="1"/>
</dbReference>
<evidence type="ECO:0000259" key="2">
    <source>
        <dbReference type="Pfam" id="PF03399"/>
    </source>
</evidence>
<dbReference type="Proteomes" id="UP000663827">
    <property type="component" value="Unassembled WGS sequence"/>
</dbReference>
<evidence type="ECO:0000256" key="1">
    <source>
        <dbReference type="SAM" id="MobiDB-lite"/>
    </source>
</evidence>
<evidence type="ECO:0000313" key="4">
    <source>
        <dbReference type="Proteomes" id="UP000663827"/>
    </source>
</evidence>
<dbReference type="AlphaFoldDB" id="A0A8H3E1Q3"/>
<gene>
    <name evidence="3" type="ORF">RDB_LOCUS104009</name>
</gene>
<dbReference type="GO" id="GO:0005737">
    <property type="term" value="C:cytoplasm"/>
    <property type="evidence" value="ECO:0007669"/>
    <property type="project" value="TreeGrafter"/>
</dbReference>
<accession>A0A8H3E1Q3</accession>
<dbReference type="InterPro" id="IPR005062">
    <property type="entry name" value="SAC3/GANP/THP3_conserved"/>
</dbReference>
<feature type="region of interest" description="Disordered" evidence="1">
    <location>
        <begin position="323"/>
        <end position="343"/>
    </location>
</feature>
<dbReference type="Pfam" id="PF03399">
    <property type="entry name" value="SAC3_GANP"/>
    <property type="match status" value="1"/>
</dbReference>
<organism evidence="3 4">
    <name type="scientific">Rhizoctonia solani</name>
    <dbReference type="NCBI Taxonomy" id="456999"/>
    <lineage>
        <taxon>Eukaryota</taxon>
        <taxon>Fungi</taxon>
        <taxon>Dikarya</taxon>
        <taxon>Basidiomycota</taxon>
        <taxon>Agaricomycotina</taxon>
        <taxon>Agaricomycetes</taxon>
        <taxon>Cantharellales</taxon>
        <taxon>Ceratobasidiaceae</taxon>
        <taxon>Rhizoctonia</taxon>
    </lineage>
</organism>
<feature type="compositionally biased region" description="Polar residues" evidence="1">
    <location>
        <begin position="625"/>
        <end position="654"/>
    </location>
</feature>
<dbReference type="Gene3D" id="1.25.40.990">
    <property type="match status" value="1"/>
</dbReference>
<dbReference type="EMBL" id="CAJNJQ010002213">
    <property type="protein sequence ID" value="CAE7169150.1"/>
    <property type="molecule type" value="Genomic_DNA"/>
</dbReference>
<dbReference type="InterPro" id="IPR045107">
    <property type="entry name" value="SAC3/GANP/THP3"/>
</dbReference>
<feature type="domain" description="SAC3/GANP/THP3 conserved" evidence="2">
    <location>
        <begin position="85"/>
        <end position="423"/>
    </location>
</feature>
<name>A0A8H3E1Q3_9AGAM</name>
<sequence>MDNGADALARRAQRFGHAPAIENGVEHVDEEARLAELIQLRALERKECEQEGILSTGKTRLEEAKDLVGICPGMISEYQYLWRKLRYNNIHTLEKDEHGVPQWYLTIKDYARSAAGNEQELPSDVRPPEVLLRTTDYLLFHLLSTHPFTAVNQAFIRDRARAIVKDFTMQHVRNAPAIEAHERIVRMAAISMHVFRDQRQPDGPFDHDGERKQFVNALSSLTQFYTDSRAPTLPKTFISPTHVSPNEPELQSYWHIFSIRRPPPLDTLPDGVKSHELFRLTRKIITLWDQSVQLVKQAEGMLLSPSDKAAKERAESMVGVHRFKRPTTPDPPTTTTHDEANWKPQRFDYPPTFPFPALALLRLVADPGVPWLLAAVLEASALDELRARALWEIWQVRRGGDVSVVELVEQLGFDTPEDVRMLVDTIAEASGRNVRRLRPKGTGAEVKAYRLVGSMKFPTHFLKVGRNVRLIDSKRPAGLELSEIVNQSWEHSTNGYDLPLDDVPDLVFPERIDIEPTDAQPKPGLSRLESSRVPTPVTGGVFAGFGAVDKAANVFGEGLTPSNVFNGTKPGVFEGTKSNAFEGNSNAFEGKSNVFKGKPNVFGEAKPANVFGDTKPSNPFGGFGTTASDKSNPFGSATASSFGVPSSNPFGKPT</sequence>
<feature type="region of interest" description="Disordered" evidence="1">
    <location>
        <begin position="612"/>
        <end position="654"/>
    </location>
</feature>
<comment type="caution">
    <text evidence="3">The sequence shown here is derived from an EMBL/GenBank/DDBJ whole genome shotgun (WGS) entry which is preliminary data.</text>
</comment>
<reference evidence="3" key="1">
    <citation type="submission" date="2021-01" db="EMBL/GenBank/DDBJ databases">
        <authorList>
            <person name="Kaushik A."/>
        </authorList>
    </citation>
    <scope>NUCLEOTIDE SEQUENCE</scope>
    <source>
        <strain evidence="3">AG5</strain>
    </source>
</reference>
<protein>
    <recommendedName>
        <fullName evidence="2">SAC3/GANP/THP3 conserved domain-containing protein</fullName>
    </recommendedName>
</protein>
<dbReference type="GO" id="GO:0006406">
    <property type="term" value="P:mRNA export from nucleus"/>
    <property type="evidence" value="ECO:0007669"/>
    <property type="project" value="TreeGrafter"/>
</dbReference>
<evidence type="ECO:0000313" key="3">
    <source>
        <dbReference type="EMBL" id="CAE7169150.1"/>
    </source>
</evidence>
<feature type="non-terminal residue" evidence="3">
    <location>
        <position position="654"/>
    </location>
</feature>
<proteinExistence type="predicted"/>